<dbReference type="KEGG" id="pavi:110770902"/>
<comment type="similarity">
    <text evidence="1">Belongs to the disease resistance NB-LRR family.</text>
</comment>
<dbReference type="GO" id="GO:0005524">
    <property type="term" value="F:ATP binding"/>
    <property type="evidence" value="ECO:0007669"/>
    <property type="project" value="UniProtKB-KW"/>
</dbReference>
<keyword evidence="6" id="KW-0067">ATP-binding</keyword>
<dbReference type="Gene3D" id="1.10.8.430">
    <property type="entry name" value="Helical domain of apoptotic protease-activating factors"/>
    <property type="match status" value="1"/>
</dbReference>
<evidence type="ECO:0000256" key="4">
    <source>
        <dbReference type="ARBA" id="ARBA00022741"/>
    </source>
</evidence>
<dbReference type="InterPro" id="IPR032675">
    <property type="entry name" value="LRR_dom_sf"/>
</dbReference>
<dbReference type="InterPro" id="IPR050905">
    <property type="entry name" value="Plant_NBS-LRR"/>
</dbReference>
<keyword evidence="2" id="KW-0433">Leucine-rich repeat</keyword>
<reference evidence="10" key="1">
    <citation type="submission" date="2025-08" db="UniProtKB">
        <authorList>
            <consortium name="RefSeq"/>
        </authorList>
    </citation>
    <scope>IDENTIFICATION</scope>
</reference>
<evidence type="ECO:0000313" key="9">
    <source>
        <dbReference type="Proteomes" id="UP000515124"/>
    </source>
</evidence>
<feature type="domain" description="NB-ARC" evidence="7">
    <location>
        <begin position="111"/>
        <end position="279"/>
    </location>
</feature>
<dbReference type="Pfam" id="PF00931">
    <property type="entry name" value="NB-ARC"/>
    <property type="match status" value="1"/>
</dbReference>
<dbReference type="InterPro" id="IPR042197">
    <property type="entry name" value="Apaf_helical"/>
</dbReference>
<sequence>MAALEQQRAQVDLQSKEKVLSKSLLVFEWLDKADEFIKQVADLKFKDKIGEINCCGLPNYIEQYKAGKQIEQRIVEFEALEKEGQKFIDVQESDVVGQMKEAKEPVGEAKSKVEEIMKYVTEKEGCTILVYGMAGSGKTRVVSRVNDLILSAYNGGHEYFDKVIWVTAVNKGSISVDNLQKKIAEKLQIDLKNATENTAAILEGALKSKRFLIILDDMWRNLSLEAIGIPRPTTENGRKVIIVSGSAPGLSNIKFDKKVETEPLLYEEAKKLFEDEACMDVSILKEDSTRGTIKEMIEECEGLPLAIVSLAETLKGLKKNGLDDDAAWKEALEEIPSHLESRNEKAFNRLKDSFDMLNEEVQQCFLYCALYPSQHKMKKKKLVEYWFWQGFLEGTERSIEGRTRAREILDELIGTYLLKEVDKEYIKMSNIVRQMAVHLTQKSPGKFLIKADKKLFKWNLHEEDLSEVKRASLMSNQIQSLMEEPKFLKLSTLLLQHNNISRLSDNFFRSMPNIKVLDLSHTMIPSLQKSAFSNLRKLRALLLRDCPKLEYLPSLANSKELLVLDLYNTPTKQLPDGMNELKKLIRLNLSHTKVGEFEAELVTALASLEELFIITNDVSAGSLWGSEKGATSIEKLGV</sequence>
<evidence type="ECO:0000256" key="1">
    <source>
        <dbReference type="ARBA" id="ARBA00008894"/>
    </source>
</evidence>
<dbReference type="GO" id="GO:0006952">
    <property type="term" value="P:defense response"/>
    <property type="evidence" value="ECO:0007669"/>
    <property type="project" value="UniProtKB-KW"/>
</dbReference>
<dbReference type="GO" id="GO:0043531">
    <property type="term" value="F:ADP binding"/>
    <property type="evidence" value="ECO:0007669"/>
    <property type="project" value="InterPro"/>
</dbReference>
<dbReference type="Pfam" id="PF23559">
    <property type="entry name" value="WHD_DRP"/>
    <property type="match status" value="1"/>
</dbReference>
<keyword evidence="4" id="KW-0547">Nucleotide-binding</keyword>
<dbReference type="PROSITE" id="PS51450">
    <property type="entry name" value="LRR"/>
    <property type="match status" value="1"/>
</dbReference>
<organism evidence="9 10">
    <name type="scientific">Prunus avium</name>
    <name type="common">Cherry</name>
    <name type="synonym">Cerasus avium</name>
    <dbReference type="NCBI Taxonomy" id="42229"/>
    <lineage>
        <taxon>Eukaryota</taxon>
        <taxon>Viridiplantae</taxon>
        <taxon>Streptophyta</taxon>
        <taxon>Embryophyta</taxon>
        <taxon>Tracheophyta</taxon>
        <taxon>Spermatophyta</taxon>
        <taxon>Magnoliopsida</taxon>
        <taxon>eudicotyledons</taxon>
        <taxon>Gunneridae</taxon>
        <taxon>Pentapetalae</taxon>
        <taxon>rosids</taxon>
        <taxon>fabids</taxon>
        <taxon>Rosales</taxon>
        <taxon>Rosaceae</taxon>
        <taxon>Amygdaloideae</taxon>
        <taxon>Amygdaleae</taxon>
        <taxon>Prunus</taxon>
    </lineage>
</organism>
<protein>
    <submittedName>
        <fullName evidence="10">Disease resistance protein At4g27190-like</fullName>
    </submittedName>
</protein>
<dbReference type="GeneID" id="110770902"/>
<evidence type="ECO:0000313" key="10">
    <source>
        <dbReference type="RefSeq" id="XP_021830824.1"/>
    </source>
</evidence>
<dbReference type="SMART" id="SM00369">
    <property type="entry name" value="LRR_TYP"/>
    <property type="match status" value="2"/>
</dbReference>
<evidence type="ECO:0000256" key="6">
    <source>
        <dbReference type="ARBA" id="ARBA00022840"/>
    </source>
</evidence>
<feature type="domain" description="Disease resistance protein winged helix" evidence="8">
    <location>
        <begin position="370"/>
        <end position="436"/>
    </location>
</feature>
<dbReference type="PANTHER" id="PTHR33463">
    <property type="entry name" value="NB-ARC DOMAIN-CONTAINING PROTEIN-RELATED"/>
    <property type="match status" value="1"/>
</dbReference>
<dbReference type="InterPro" id="IPR003591">
    <property type="entry name" value="Leu-rich_rpt_typical-subtyp"/>
</dbReference>
<dbReference type="Gene3D" id="3.40.50.300">
    <property type="entry name" value="P-loop containing nucleotide triphosphate hydrolases"/>
    <property type="match status" value="1"/>
</dbReference>
<gene>
    <name evidence="10" type="primary">LOC110770902</name>
</gene>
<dbReference type="SUPFAM" id="SSF52058">
    <property type="entry name" value="L domain-like"/>
    <property type="match status" value="1"/>
</dbReference>
<evidence type="ECO:0000256" key="3">
    <source>
        <dbReference type="ARBA" id="ARBA00022737"/>
    </source>
</evidence>
<keyword evidence="5" id="KW-0611">Plant defense</keyword>
<evidence type="ECO:0000256" key="5">
    <source>
        <dbReference type="ARBA" id="ARBA00022821"/>
    </source>
</evidence>
<dbReference type="Pfam" id="PF13855">
    <property type="entry name" value="LRR_8"/>
    <property type="match status" value="1"/>
</dbReference>
<dbReference type="InterPro" id="IPR027417">
    <property type="entry name" value="P-loop_NTPase"/>
</dbReference>
<dbReference type="RefSeq" id="XP_021830824.1">
    <property type="nucleotide sequence ID" value="XM_021975132.1"/>
</dbReference>
<name>A0A6P5TVJ0_PRUAV</name>
<dbReference type="Proteomes" id="UP000515124">
    <property type="component" value="Unplaced"/>
</dbReference>
<dbReference type="SUPFAM" id="SSF52540">
    <property type="entry name" value="P-loop containing nucleoside triphosphate hydrolases"/>
    <property type="match status" value="1"/>
</dbReference>
<accession>A0A6P5TVJ0</accession>
<dbReference type="Gene3D" id="1.10.10.10">
    <property type="entry name" value="Winged helix-like DNA-binding domain superfamily/Winged helix DNA-binding domain"/>
    <property type="match status" value="1"/>
</dbReference>
<dbReference type="InterPro" id="IPR058922">
    <property type="entry name" value="WHD_DRP"/>
</dbReference>
<evidence type="ECO:0000256" key="2">
    <source>
        <dbReference type="ARBA" id="ARBA00022614"/>
    </source>
</evidence>
<keyword evidence="3" id="KW-0677">Repeat</keyword>
<keyword evidence="9" id="KW-1185">Reference proteome</keyword>
<dbReference type="InterPro" id="IPR002182">
    <property type="entry name" value="NB-ARC"/>
</dbReference>
<dbReference type="FunFam" id="1.10.10.10:FF:000322">
    <property type="entry name" value="Probable disease resistance protein At1g63360"/>
    <property type="match status" value="1"/>
</dbReference>
<proteinExistence type="inferred from homology"/>
<evidence type="ECO:0000259" key="7">
    <source>
        <dbReference type="Pfam" id="PF00931"/>
    </source>
</evidence>
<dbReference type="Gene3D" id="3.80.10.10">
    <property type="entry name" value="Ribonuclease Inhibitor"/>
    <property type="match status" value="1"/>
</dbReference>
<dbReference type="InterPro" id="IPR036388">
    <property type="entry name" value="WH-like_DNA-bd_sf"/>
</dbReference>
<evidence type="ECO:0000259" key="8">
    <source>
        <dbReference type="Pfam" id="PF23559"/>
    </source>
</evidence>
<dbReference type="InterPro" id="IPR001611">
    <property type="entry name" value="Leu-rich_rpt"/>
</dbReference>
<dbReference type="PRINTS" id="PR00364">
    <property type="entry name" value="DISEASERSIST"/>
</dbReference>
<dbReference type="AlphaFoldDB" id="A0A6P5TVJ0"/>